<keyword evidence="1" id="KW-0472">Membrane</keyword>
<sequence>MVLSPLLHVLCSTSPFFLFYFFSPSYSPILYFILLLCSLFSLFLLGNAENEGCLSGRNEICYKVSFQRLDSLESDAPPATLTLQQGFVQQRYSKEVGG</sequence>
<keyword evidence="3" id="KW-1185">Reference proteome</keyword>
<keyword evidence="1" id="KW-0812">Transmembrane</keyword>
<reference evidence="2 3" key="1">
    <citation type="submission" date="2024-01" db="EMBL/GenBank/DDBJ databases">
        <title>Genome assemblies of Stephania.</title>
        <authorList>
            <person name="Yang L."/>
        </authorList>
    </citation>
    <scope>NUCLEOTIDE SEQUENCE [LARGE SCALE GENOMIC DNA]</scope>
    <source>
        <strain evidence="2">QJT</strain>
        <tissue evidence="2">Leaf</tissue>
    </source>
</reference>
<dbReference type="AlphaFoldDB" id="A0AAP0JDJ6"/>
<evidence type="ECO:0000256" key="1">
    <source>
        <dbReference type="SAM" id="Phobius"/>
    </source>
</evidence>
<proteinExistence type="predicted"/>
<name>A0AAP0JDJ6_9MAGN</name>
<organism evidence="2 3">
    <name type="scientific">Stephania japonica</name>
    <dbReference type="NCBI Taxonomy" id="461633"/>
    <lineage>
        <taxon>Eukaryota</taxon>
        <taxon>Viridiplantae</taxon>
        <taxon>Streptophyta</taxon>
        <taxon>Embryophyta</taxon>
        <taxon>Tracheophyta</taxon>
        <taxon>Spermatophyta</taxon>
        <taxon>Magnoliopsida</taxon>
        <taxon>Ranunculales</taxon>
        <taxon>Menispermaceae</taxon>
        <taxon>Menispermoideae</taxon>
        <taxon>Cissampelideae</taxon>
        <taxon>Stephania</taxon>
    </lineage>
</organism>
<gene>
    <name evidence="2" type="ORF">Sjap_011512</name>
</gene>
<comment type="caution">
    <text evidence="2">The sequence shown here is derived from an EMBL/GenBank/DDBJ whole genome shotgun (WGS) entry which is preliminary data.</text>
</comment>
<keyword evidence="1" id="KW-1133">Transmembrane helix</keyword>
<dbReference type="Proteomes" id="UP001417504">
    <property type="component" value="Unassembled WGS sequence"/>
</dbReference>
<feature type="transmembrane region" description="Helical" evidence="1">
    <location>
        <begin position="29"/>
        <end position="48"/>
    </location>
</feature>
<dbReference type="EMBL" id="JBBNAE010000004">
    <property type="protein sequence ID" value="KAK9131025.1"/>
    <property type="molecule type" value="Genomic_DNA"/>
</dbReference>
<evidence type="ECO:0000313" key="3">
    <source>
        <dbReference type="Proteomes" id="UP001417504"/>
    </source>
</evidence>
<accession>A0AAP0JDJ6</accession>
<protein>
    <submittedName>
        <fullName evidence="2">Uncharacterized protein</fullName>
    </submittedName>
</protein>
<evidence type="ECO:0000313" key="2">
    <source>
        <dbReference type="EMBL" id="KAK9131025.1"/>
    </source>
</evidence>